<protein>
    <submittedName>
        <fullName evidence="2">Uncharacterized protein</fullName>
    </submittedName>
</protein>
<dbReference type="Proteomes" id="UP000887540">
    <property type="component" value="Unplaced"/>
</dbReference>
<evidence type="ECO:0000313" key="1">
    <source>
        <dbReference type="Proteomes" id="UP000887540"/>
    </source>
</evidence>
<keyword evidence="1" id="KW-1185">Reference proteome</keyword>
<sequence length="180" mass="20261">MPMNSNMGGGNMPMNGNMGGGYNNGYNMNNNNNFQISDYISTRTEQTFESAPFFSMLTPQEQQQLVSMLQDGSITKQQRASRLMQWSSTLPSNAQQDILDQTISLPTEEQEITNLMNQAPYNVRMELQQQIKNLDSWYVQQLQQQGLISGGPLAMMINSSGGMGWNRQNSGMAWNKNNQN</sequence>
<organism evidence="1 2">
    <name type="scientific">Acrobeloides nanus</name>
    <dbReference type="NCBI Taxonomy" id="290746"/>
    <lineage>
        <taxon>Eukaryota</taxon>
        <taxon>Metazoa</taxon>
        <taxon>Ecdysozoa</taxon>
        <taxon>Nematoda</taxon>
        <taxon>Chromadorea</taxon>
        <taxon>Rhabditida</taxon>
        <taxon>Tylenchina</taxon>
        <taxon>Cephalobomorpha</taxon>
        <taxon>Cephaloboidea</taxon>
        <taxon>Cephalobidae</taxon>
        <taxon>Acrobeloides</taxon>
    </lineage>
</organism>
<dbReference type="WBParaSite" id="ACRNAN_scaffold1636.g15546.t1">
    <property type="protein sequence ID" value="ACRNAN_scaffold1636.g15546.t1"/>
    <property type="gene ID" value="ACRNAN_scaffold1636.g15546"/>
</dbReference>
<reference evidence="2" key="1">
    <citation type="submission" date="2022-11" db="UniProtKB">
        <authorList>
            <consortium name="WormBaseParasite"/>
        </authorList>
    </citation>
    <scope>IDENTIFICATION</scope>
</reference>
<evidence type="ECO:0000313" key="2">
    <source>
        <dbReference type="WBParaSite" id="ACRNAN_scaffold1636.g15546.t1"/>
    </source>
</evidence>
<accession>A0A914CZM3</accession>
<name>A0A914CZM3_9BILA</name>
<dbReference type="AlphaFoldDB" id="A0A914CZM3"/>
<proteinExistence type="predicted"/>